<keyword evidence="1" id="KW-0479">Metal-binding</keyword>
<dbReference type="AlphaFoldDB" id="A0A6A7C0T3"/>
<keyword evidence="7" id="KW-1185">Reference proteome</keyword>
<accession>A0A6A7C0T3</accession>
<evidence type="ECO:0000313" key="6">
    <source>
        <dbReference type="EMBL" id="KAF2861121.1"/>
    </source>
</evidence>
<feature type="domain" description="MYND-type" evidence="5">
    <location>
        <begin position="25"/>
        <end position="66"/>
    </location>
</feature>
<dbReference type="EMBL" id="MU005975">
    <property type="protein sequence ID" value="KAF2861121.1"/>
    <property type="molecule type" value="Genomic_DNA"/>
</dbReference>
<evidence type="ECO:0000256" key="3">
    <source>
        <dbReference type="ARBA" id="ARBA00022833"/>
    </source>
</evidence>
<dbReference type="SUPFAM" id="SSF144232">
    <property type="entry name" value="HIT/MYND zinc finger-like"/>
    <property type="match status" value="1"/>
</dbReference>
<proteinExistence type="predicted"/>
<dbReference type="Pfam" id="PF01753">
    <property type="entry name" value="zf-MYND"/>
    <property type="match status" value="1"/>
</dbReference>
<evidence type="ECO:0000256" key="1">
    <source>
        <dbReference type="ARBA" id="ARBA00022723"/>
    </source>
</evidence>
<dbReference type="InterPro" id="IPR002893">
    <property type="entry name" value="Znf_MYND"/>
</dbReference>
<sequence length="251" mass="28617">MAKVVAYSRGMIPLEHALPGHWIWCKTCERLEWPGENFETCSRCLGLRCCSKRCQFLDWSKHRVNGDSRGAVRETLKYLTERACKNPGARMLAAKIDLTLPEGPKQFSGFTYVGAGTFTREIGRFWDKAVIDLLENIIAAAALGVAEDSIRDRADKVMDPHTPLYPQFGADIWGLEIAKILTSLRLRFRKLKPSWKYFRQALMDEIGDWERAVTLYGMMVELADCDDVPIRNWTRAMIARSSTTMMRCAPC</sequence>
<gene>
    <name evidence="6" type="ORF">K470DRAFT_263950</name>
</gene>
<evidence type="ECO:0000256" key="2">
    <source>
        <dbReference type="ARBA" id="ARBA00022771"/>
    </source>
</evidence>
<dbReference type="PROSITE" id="PS50865">
    <property type="entry name" value="ZF_MYND_2"/>
    <property type="match status" value="1"/>
</dbReference>
<dbReference type="GO" id="GO:0008270">
    <property type="term" value="F:zinc ion binding"/>
    <property type="evidence" value="ECO:0007669"/>
    <property type="project" value="UniProtKB-KW"/>
</dbReference>
<keyword evidence="3" id="KW-0862">Zinc</keyword>
<reference evidence="6" key="1">
    <citation type="journal article" date="2020" name="Stud. Mycol.">
        <title>101 Dothideomycetes genomes: a test case for predicting lifestyles and emergence of pathogens.</title>
        <authorList>
            <person name="Haridas S."/>
            <person name="Albert R."/>
            <person name="Binder M."/>
            <person name="Bloem J."/>
            <person name="Labutti K."/>
            <person name="Salamov A."/>
            <person name="Andreopoulos B."/>
            <person name="Baker S."/>
            <person name="Barry K."/>
            <person name="Bills G."/>
            <person name="Bluhm B."/>
            <person name="Cannon C."/>
            <person name="Castanera R."/>
            <person name="Culley D."/>
            <person name="Daum C."/>
            <person name="Ezra D."/>
            <person name="Gonzalez J."/>
            <person name="Henrissat B."/>
            <person name="Kuo A."/>
            <person name="Liang C."/>
            <person name="Lipzen A."/>
            <person name="Lutzoni F."/>
            <person name="Magnuson J."/>
            <person name="Mondo S."/>
            <person name="Nolan M."/>
            <person name="Ohm R."/>
            <person name="Pangilinan J."/>
            <person name="Park H.-J."/>
            <person name="Ramirez L."/>
            <person name="Alfaro M."/>
            <person name="Sun H."/>
            <person name="Tritt A."/>
            <person name="Yoshinaga Y."/>
            <person name="Zwiers L.-H."/>
            <person name="Turgeon B."/>
            <person name="Goodwin S."/>
            <person name="Spatafora J."/>
            <person name="Crous P."/>
            <person name="Grigoriev I."/>
        </authorList>
    </citation>
    <scope>NUCLEOTIDE SEQUENCE</scope>
    <source>
        <strain evidence="6">CBS 480.64</strain>
    </source>
</reference>
<evidence type="ECO:0000259" key="5">
    <source>
        <dbReference type="PROSITE" id="PS50865"/>
    </source>
</evidence>
<dbReference type="Proteomes" id="UP000799421">
    <property type="component" value="Unassembled WGS sequence"/>
</dbReference>
<organism evidence="6 7">
    <name type="scientific">Piedraia hortae CBS 480.64</name>
    <dbReference type="NCBI Taxonomy" id="1314780"/>
    <lineage>
        <taxon>Eukaryota</taxon>
        <taxon>Fungi</taxon>
        <taxon>Dikarya</taxon>
        <taxon>Ascomycota</taxon>
        <taxon>Pezizomycotina</taxon>
        <taxon>Dothideomycetes</taxon>
        <taxon>Dothideomycetidae</taxon>
        <taxon>Capnodiales</taxon>
        <taxon>Piedraiaceae</taxon>
        <taxon>Piedraia</taxon>
    </lineage>
</organism>
<name>A0A6A7C0T3_9PEZI</name>
<evidence type="ECO:0000313" key="7">
    <source>
        <dbReference type="Proteomes" id="UP000799421"/>
    </source>
</evidence>
<dbReference type="OrthoDB" id="432970at2759"/>
<evidence type="ECO:0000256" key="4">
    <source>
        <dbReference type="PROSITE-ProRule" id="PRU00134"/>
    </source>
</evidence>
<protein>
    <recommendedName>
        <fullName evidence="5">MYND-type domain-containing protein</fullName>
    </recommendedName>
</protein>
<keyword evidence="2 4" id="KW-0863">Zinc-finger</keyword>